<dbReference type="RefSeq" id="WP_137014749.1">
    <property type="nucleotide sequence ID" value="NZ_SZPX01000007.1"/>
</dbReference>
<comment type="caution">
    <text evidence="1">The sequence shown here is derived from an EMBL/GenBank/DDBJ whole genome shotgun (WGS) entry which is preliminary data.</text>
</comment>
<dbReference type="OrthoDB" id="5372974at2"/>
<reference evidence="1 2" key="1">
    <citation type="submission" date="2019-04" db="EMBL/GenBank/DDBJ databases">
        <title>Sulfurimonas crateris sp. nov. a facultative anaerobic sulfur-oxidizing chemolithautotrophic bacterium isolated from a terrestrial mud vulcano.</title>
        <authorList>
            <person name="Ratnikova N.M."/>
            <person name="Slobodkin A.I."/>
            <person name="Merkel A.Y."/>
            <person name="Novikov A."/>
            <person name="Bonch-Osmolovskaya E.A."/>
            <person name="Slobodkina G.B."/>
        </authorList>
    </citation>
    <scope>NUCLEOTIDE SEQUENCE [LARGE SCALE GENOMIC DNA]</scope>
    <source>
        <strain evidence="1 2">SN118</strain>
    </source>
</reference>
<protein>
    <submittedName>
        <fullName evidence="1">Uncharacterized protein</fullName>
    </submittedName>
</protein>
<sequence length="100" mass="11716">MYILIPMDSEDLQEACITKVNDVKVWAQLLVQEGKVAQMKHNSDWSAFEDRSEAVVVMDDNEYVWPFMEQNMMVLVAHTQRSIDDIVEAFIFRELNELAY</sequence>
<dbReference type="EMBL" id="SZPX01000007">
    <property type="protein sequence ID" value="TKI68687.1"/>
    <property type="molecule type" value="Genomic_DNA"/>
</dbReference>
<name>A0A4U2Z3F0_9BACT</name>
<gene>
    <name evidence="1" type="ORF">FCU45_09745</name>
</gene>
<dbReference type="AlphaFoldDB" id="A0A4U2Z3F0"/>
<dbReference type="Proteomes" id="UP000309561">
    <property type="component" value="Unassembled WGS sequence"/>
</dbReference>
<proteinExistence type="predicted"/>
<keyword evidence="2" id="KW-1185">Reference proteome</keyword>
<organism evidence="1 2">
    <name type="scientific">Sulfurimonas crateris</name>
    <dbReference type="NCBI Taxonomy" id="2574727"/>
    <lineage>
        <taxon>Bacteria</taxon>
        <taxon>Pseudomonadati</taxon>
        <taxon>Campylobacterota</taxon>
        <taxon>Epsilonproteobacteria</taxon>
        <taxon>Campylobacterales</taxon>
        <taxon>Sulfurimonadaceae</taxon>
        <taxon>Sulfurimonas</taxon>
    </lineage>
</organism>
<evidence type="ECO:0000313" key="1">
    <source>
        <dbReference type="EMBL" id="TKI68687.1"/>
    </source>
</evidence>
<accession>A0A4U2Z3F0</accession>
<evidence type="ECO:0000313" key="2">
    <source>
        <dbReference type="Proteomes" id="UP000309561"/>
    </source>
</evidence>